<keyword evidence="1" id="KW-1133">Transmembrane helix</keyword>
<name>A0ABY3UTE0_MYCLN</name>
<accession>A0ABY3UTE0</accession>
<organism evidence="2 3">
    <name type="scientific">Mycobacterium lentiflavum</name>
    <dbReference type="NCBI Taxonomy" id="141349"/>
    <lineage>
        <taxon>Bacteria</taxon>
        <taxon>Bacillati</taxon>
        <taxon>Actinomycetota</taxon>
        <taxon>Actinomycetes</taxon>
        <taxon>Mycobacteriales</taxon>
        <taxon>Mycobacteriaceae</taxon>
        <taxon>Mycobacterium</taxon>
        <taxon>Mycobacterium simiae complex</taxon>
    </lineage>
</organism>
<evidence type="ECO:0000313" key="3">
    <source>
        <dbReference type="Proteomes" id="UP001055171"/>
    </source>
</evidence>
<dbReference type="EMBL" id="CP092423">
    <property type="protein sequence ID" value="ULP40319.1"/>
    <property type="molecule type" value="Genomic_DNA"/>
</dbReference>
<protein>
    <recommendedName>
        <fullName evidence="4">Integral membrane protein</fullName>
    </recommendedName>
</protein>
<keyword evidence="1" id="KW-0812">Transmembrane</keyword>
<dbReference type="Proteomes" id="UP001055171">
    <property type="component" value="Chromosome"/>
</dbReference>
<evidence type="ECO:0000313" key="2">
    <source>
        <dbReference type="EMBL" id="ULP40319.1"/>
    </source>
</evidence>
<keyword evidence="1" id="KW-0472">Membrane</keyword>
<feature type="transmembrane region" description="Helical" evidence="1">
    <location>
        <begin position="12"/>
        <end position="32"/>
    </location>
</feature>
<proteinExistence type="predicted"/>
<gene>
    <name evidence="2" type="ORF">MJO58_14920</name>
</gene>
<sequence length="64" mass="6748">MCQSTVCHQLHLLVGFFSGSPLLIIGGSLIAAMSLYRLVVRGRLIQLLIAVGLGAIAILGIVLF</sequence>
<evidence type="ECO:0008006" key="4">
    <source>
        <dbReference type="Google" id="ProtNLM"/>
    </source>
</evidence>
<feature type="transmembrane region" description="Helical" evidence="1">
    <location>
        <begin position="44"/>
        <end position="63"/>
    </location>
</feature>
<keyword evidence="3" id="KW-1185">Reference proteome</keyword>
<reference evidence="2" key="1">
    <citation type="submission" date="2022-08" db="EMBL/GenBank/DDBJ databases">
        <title>Complete genome sequence of 14 non-tuberculosis mycobacteria type-strains.</title>
        <authorList>
            <person name="Igarashi Y."/>
            <person name="Osugi A."/>
            <person name="Mitarai S."/>
        </authorList>
    </citation>
    <scope>NUCLEOTIDE SEQUENCE</scope>
    <source>
        <strain evidence="2">ATCC 51985</strain>
    </source>
</reference>
<dbReference type="RefSeq" id="WP_239719882.1">
    <property type="nucleotide sequence ID" value="NZ_CP092423.2"/>
</dbReference>
<evidence type="ECO:0000256" key="1">
    <source>
        <dbReference type="SAM" id="Phobius"/>
    </source>
</evidence>